<evidence type="ECO:0000313" key="2">
    <source>
        <dbReference type="EMBL" id="KAA8575809.1"/>
    </source>
</evidence>
<name>A0A5M9K5R0_MONFR</name>
<feature type="compositionally biased region" description="Polar residues" evidence="1">
    <location>
        <begin position="20"/>
        <end position="29"/>
    </location>
</feature>
<proteinExistence type="predicted"/>
<feature type="region of interest" description="Disordered" evidence="1">
    <location>
        <begin position="1"/>
        <end position="39"/>
    </location>
</feature>
<organism evidence="2 3">
    <name type="scientific">Monilinia fructicola</name>
    <name type="common">Brown rot fungus</name>
    <name type="synonym">Ciboria fructicola</name>
    <dbReference type="NCBI Taxonomy" id="38448"/>
    <lineage>
        <taxon>Eukaryota</taxon>
        <taxon>Fungi</taxon>
        <taxon>Dikarya</taxon>
        <taxon>Ascomycota</taxon>
        <taxon>Pezizomycotina</taxon>
        <taxon>Leotiomycetes</taxon>
        <taxon>Helotiales</taxon>
        <taxon>Sclerotiniaceae</taxon>
        <taxon>Monilinia</taxon>
    </lineage>
</organism>
<dbReference type="AlphaFoldDB" id="A0A5M9K5R0"/>
<gene>
    <name evidence="2" type="ORF">EYC84_004903</name>
</gene>
<evidence type="ECO:0000313" key="3">
    <source>
        <dbReference type="Proteomes" id="UP000322873"/>
    </source>
</evidence>
<protein>
    <submittedName>
        <fullName evidence="2">Uncharacterized protein</fullName>
    </submittedName>
</protein>
<keyword evidence="3" id="KW-1185">Reference proteome</keyword>
<accession>A0A5M9K5R0</accession>
<sequence length="88" mass="9674">MATTLMLNGDRATEPKPQSHRQPTTTATEPCSARPPQNIHSCDSAIGSLDHRCYAADPTSNSTSRSESLNLNIPSFQSQIITWLHFSF</sequence>
<comment type="caution">
    <text evidence="2">The sequence shown here is derived from an EMBL/GenBank/DDBJ whole genome shotgun (WGS) entry which is preliminary data.</text>
</comment>
<evidence type="ECO:0000256" key="1">
    <source>
        <dbReference type="SAM" id="MobiDB-lite"/>
    </source>
</evidence>
<dbReference type="Proteomes" id="UP000322873">
    <property type="component" value="Unassembled WGS sequence"/>
</dbReference>
<dbReference type="EMBL" id="VICG01000002">
    <property type="protein sequence ID" value="KAA8575809.1"/>
    <property type="molecule type" value="Genomic_DNA"/>
</dbReference>
<reference evidence="2 3" key="1">
    <citation type="submission" date="2019-06" db="EMBL/GenBank/DDBJ databases">
        <title>Genome Sequence of the Brown Rot Fungal Pathogen Monilinia fructicola.</title>
        <authorList>
            <person name="De Miccolis Angelini R.M."/>
            <person name="Landi L."/>
            <person name="Abate D."/>
            <person name="Pollastro S."/>
            <person name="Romanazzi G."/>
            <person name="Faretra F."/>
        </authorList>
    </citation>
    <scope>NUCLEOTIDE SEQUENCE [LARGE SCALE GENOMIC DNA]</scope>
    <source>
        <strain evidence="2 3">Mfrc123</strain>
    </source>
</reference>